<dbReference type="Proteomes" id="UP001501047">
    <property type="component" value="Unassembled WGS sequence"/>
</dbReference>
<keyword evidence="3" id="KW-0472">Membrane</keyword>
<keyword evidence="1" id="KW-0378">Hydrolase</keyword>
<evidence type="ECO:0000256" key="3">
    <source>
        <dbReference type="SAM" id="Phobius"/>
    </source>
</evidence>
<dbReference type="InterPro" id="IPR005754">
    <property type="entry name" value="Sortase"/>
</dbReference>
<evidence type="ECO:0000256" key="2">
    <source>
        <dbReference type="SAM" id="Coils"/>
    </source>
</evidence>
<feature type="coiled-coil region" evidence="2">
    <location>
        <begin position="46"/>
        <end position="73"/>
    </location>
</feature>
<keyword evidence="3" id="KW-1133">Transmembrane helix</keyword>
<feature type="transmembrane region" description="Helical" evidence="3">
    <location>
        <begin position="27"/>
        <end position="47"/>
    </location>
</feature>
<sequence length="265" mass="30918">MKKDEISEKDNKENCEDKDKKKKSNRILNIIMIFAICIIVYGIWSVIALKMQYKKAGEEYERLRKTMDIASEENLLDKDAPNLNIDLKQLKKENPDTMGWIYYPCLNINYPIMKDEDNTYYIKHTFSGDKNDIGSIFLDCMASEDFTDDNTFLYGHNAMDGSMLGSLKDIREVGVVEKNPYFWIYTENGWQKYSIFSYHDAKKTDNTFKIKFDNEEEHKAFLDHIVELSEEKIDVKVSEKDKIVTLATCTSNSSIRFVVHGVEIK</sequence>
<dbReference type="NCBIfam" id="TIGR03064">
    <property type="entry name" value="sortase_srtB"/>
    <property type="match status" value="1"/>
</dbReference>
<dbReference type="EMBL" id="BAAACI010000005">
    <property type="protein sequence ID" value="GAA0771895.1"/>
    <property type="molecule type" value="Genomic_DNA"/>
</dbReference>
<evidence type="ECO:0000313" key="5">
    <source>
        <dbReference type="Proteomes" id="UP001501047"/>
    </source>
</evidence>
<name>A0ABP3VYM3_CLOSU</name>
<organism evidence="4 5">
    <name type="scientific">Clostridium subterminale</name>
    <dbReference type="NCBI Taxonomy" id="1550"/>
    <lineage>
        <taxon>Bacteria</taxon>
        <taxon>Bacillati</taxon>
        <taxon>Bacillota</taxon>
        <taxon>Clostridia</taxon>
        <taxon>Eubacteriales</taxon>
        <taxon>Clostridiaceae</taxon>
        <taxon>Clostridium</taxon>
    </lineage>
</organism>
<dbReference type="Pfam" id="PF04203">
    <property type="entry name" value="Sortase"/>
    <property type="match status" value="1"/>
</dbReference>
<dbReference type="Gene3D" id="2.40.260.10">
    <property type="entry name" value="Sortase"/>
    <property type="match status" value="1"/>
</dbReference>
<keyword evidence="5" id="KW-1185">Reference proteome</keyword>
<reference evidence="5" key="1">
    <citation type="journal article" date="2019" name="Int. J. Syst. Evol. Microbiol.">
        <title>The Global Catalogue of Microorganisms (GCM) 10K type strain sequencing project: providing services to taxonomists for standard genome sequencing and annotation.</title>
        <authorList>
            <consortium name="The Broad Institute Genomics Platform"/>
            <consortium name="The Broad Institute Genome Sequencing Center for Infectious Disease"/>
            <person name="Wu L."/>
            <person name="Ma J."/>
        </authorList>
    </citation>
    <scope>NUCLEOTIDE SEQUENCE [LARGE SCALE GENOMIC DNA]</scope>
    <source>
        <strain evidence="5">JCM 1417</strain>
    </source>
</reference>
<protein>
    <submittedName>
        <fullName evidence="4">Class B sortase</fullName>
    </submittedName>
</protein>
<dbReference type="SUPFAM" id="SSF63817">
    <property type="entry name" value="Sortase"/>
    <property type="match status" value="1"/>
</dbReference>
<proteinExistence type="predicted"/>
<dbReference type="RefSeq" id="WP_343825551.1">
    <property type="nucleotide sequence ID" value="NZ_BAAACI010000005.1"/>
</dbReference>
<evidence type="ECO:0000256" key="1">
    <source>
        <dbReference type="ARBA" id="ARBA00022801"/>
    </source>
</evidence>
<dbReference type="CDD" id="cd05826">
    <property type="entry name" value="Sortase_B"/>
    <property type="match status" value="1"/>
</dbReference>
<keyword evidence="2" id="KW-0175">Coiled coil</keyword>
<comment type="caution">
    <text evidence="4">The sequence shown here is derived from an EMBL/GenBank/DDBJ whole genome shotgun (WGS) entry which is preliminary data.</text>
</comment>
<keyword evidence="3" id="KW-0812">Transmembrane</keyword>
<accession>A0ABP3VYM3</accession>
<dbReference type="InterPro" id="IPR023365">
    <property type="entry name" value="Sortase_dom-sf"/>
</dbReference>
<gene>
    <name evidence="4" type="primary">srtB</name>
    <name evidence="4" type="ORF">GCM10008908_17090</name>
</gene>
<evidence type="ECO:0000313" key="4">
    <source>
        <dbReference type="EMBL" id="GAA0771895.1"/>
    </source>
</evidence>
<dbReference type="InterPro" id="IPR009835">
    <property type="entry name" value="SrtB"/>
</dbReference>